<dbReference type="GO" id="GO:0003677">
    <property type="term" value="F:DNA binding"/>
    <property type="evidence" value="ECO:0007669"/>
    <property type="project" value="UniProtKB-KW"/>
</dbReference>
<dbReference type="Pfam" id="PF01381">
    <property type="entry name" value="HTH_3"/>
    <property type="match status" value="1"/>
</dbReference>
<dbReference type="SUPFAM" id="SSF47413">
    <property type="entry name" value="lambda repressor-like DNA-binding domains"/>
    <property type="match status" value="1"/>
</dbReference>
<dbReference type="InterPro" id="IPR010982">
    <property type="entry name" value="Lambda_DNA-bd_dom_sf"/>
</dbReference>
<comment type="caution">
    <text evidence="3">The sequence shown here is derived from an EMBL/GenBank/DDBJ whole genome shotgun (WGS) entry which is preliminary data.</text>
</comment>
<dbReference type="PROSITE" id="PS50943">
    <property type="entry name" value="HTH_CROC1"/>
    <property type="match status" value="1"/>
</dbReference>
<organism evidence="3 4">
    <name type="scientific">Brotocaccenecus cirricatena</name>
    <dbReference type="NCBI Taxonomy" id="3064195"/>
    <lineage>
        <taxon>Bacteria</taxon>
        <taxon>Bacillati</taxon>
        <taxon>Bacillota</taxon>
        <taxon>Clostridia</taxon>
        <taxon>Eubacteriales</taxon>
        <taxon>Oscillospiraceae</taxon>
        <taxon>Brotocaccenecus</taxon>
    </lineage>
</organism>
<evidence type="ECO:0000256" key="1">
    <source>
        <dbReference type="ARBA" id="ARBA00023125"/>
    </source>
</evidence>
<dbReference type="Gene3D" id="1.10.260.40">
    <property type="entry name" value="lambda repressor-like DNA-binding domains"/>
    <property type="match status" value="1"/>
</dbReference>
<name>A0AAE3DG30_9FIRM</name>
<gene>
    <name evidence="3" type="ORF">LKD37_11990</name>
</gene>
<feature type="domain" description="HTH cro/C1-type" evidence="2">
    <location>
        <begin position="100"/>
        <end position="154"/>
    </location>
</feature>
<reference evidence="3" key="1">
    <citation type="submission" date="2021-10" db="EMBL/GenBank/DDBJ databases">
        <title>Anaerobic single-cell dispensing facilitates the cultivation of human gut bacteria.</title>
        <authorList>
            <person name="Afrizal A."/>
        </authorList>
    </citation>
    <scope>NUCLEOTIDE SEQUENCE</scope>
    <source>
        <strain evidence="3">CLA-AA-H272</strain>
    </source>
</reference>
<evidence type="ECO:0000313" key="4">
    <source>
        <dbReference type="Proteomes" id="UP001199319"/>
    </source>
</evidence>
<evidence type="ECO:0000313" key="3">
    <source>
        <dbReference type="EMBL" id="MCC2130221.1"/>
    </source>
</evidence>
<dbReference type="RefSeq" id="WP_302929437.1">
    <property type="nucleotide sequence ID" value="NZ_JAJEPW010000040.1"/>
</dbReference>
<dbReference type="EMBL" id="JAJEPW010000040">
    <property type="protein sequence ID" value="MCC2130221.1"/>
    <property type="molecule type" value="Genomic_DNA"/>
</dbReference>
<evidence type="ECO:0000259" key="2">
    <source>
        <dbReference type="PROSITE" id="PS50943"/>
    </source>
</evidence>
<dbReference type="CDD" id="cd00093">
    <property type="entry name" value="HTH_XRE"/>
    <property type="match status" value="1"/>
</dbReference>
<dbReference type="PANTHER" id="PTHR46558:SF4">
    <property type="entry name" value="DNA-BIDING PHAGE PROTEIN"/>
    <property type="match status" value="1"/>
</dbReference>
<proteinExistence type="predicted"/>
<dbReference type="InterPro" id="IPR001387">
    <property type="entry name" value="Cro/C1-type_HTH"/>
</dbReference>
<dbReference type="PANTHER" id="PTHR46558">
    <property type="entry name" value="TRACRIPTIONAL REGULATORY PROTEIN-RELATED-RELATED"/>
    <property type="match status" value="1"/>
</dbReference>
<feature type="non-terminal residue" evidence="3">
    <location>
        <position position="1"/>
    </location>
</feature>
<dbReference type="SMART" id="SM00530">
    <property type="entry name" value="HTH_XRE"/>
    <property type="match status" value="1"/>
</dbReference>
<protein>
    <submittedName>
        <fullName evidence="3">Helix-turn-helix domain-containing protein</fullName>
    </submittedName>
</protein>
<sequence>TGGLYGRLYAGRGMAPAGTLIFIFTGRDCKRPVCPAASSGCAAQPQLQIAPFCPQQSCCGLFCVFRASLPFSASVSLKFPHFKFTEVFMYYNTKASGARIRELRIAKNFTQDDLAEHMNVSHGYISFIESGKRGCSVDVPIALSKLFGVSIDYLVLGAATSTAPDSAALKADIQALIGQLEKFKEQL</sequence>
<accession>A0AAE3DG30</accession>
<dbReference type="Proteomes" id="UP001199319">
    <property type="component" value="Unassembled WGS sequence"/>
</dbReference>
<keyword evidence="4" id="KW-1185">Reference proteome</keyword>
<dbReference type="AlphaFoldDB" id="A0AAE3DG30"/>
<keyword evidence="1" id="KW-0238">DNA-binding</keyword>